<dbReference type="Gene3D" id="1.20.120.1220">
    <property type="match status" value="1"/>
</dbReference>
<feature type="transmembrane region" description="Helical" evidence="2">
    <location>
        <begin position="13"/>
        <end position="36"/>
    </location>
</feature>
<reference evidence="4 5" key="1">
    <citation type="submission" date="2011-10" db="EMBL/GenBank/DDBJ databases">
        <title>Whole genome sequence of Selenomonas ruminantium subsp. lactilytica TAM6421.</title>
        <authorList>
            <person name="Oguchi A."/>
            <person name="Ankai A."/>
            <person name="Kaneko J."/>
            <person name="Yamada-Narita S."/>
            <person name="Fukui S."/>
            <person name="Takahashi M."/>
            <person name="Onodera T."/>
            <person name="Kojima S."/>
            <person name="Fushimi T."/>
            <person name="Abe N."/>
            <person name="Kamio Y."/>
            <person name="Yamazaki S."/>
            <person name="Fujita N."/>
        </authorList>
    </citation>
    <scope>NUCLEOTIDE SEQUENCE [LARGE SCALE GENOMIC DNA]</scope>
    <source>
        <strain evidence="5">NBRC 103574 / TAM6421</strain>
    </source>
</reference>
<keyword evidence="2" id="KW-1133">Transmembrane helix</keyword>
<evidence type="ECO:0000256" key="2">
    <source>
        <dbReference type="SAM" id="Phobius"/>
    </source>
</evidence>
<feature type="transmembrane region" description="Helical" evidence="2">
    <location>
        <begin position="163"/>
        <end position="182"/>
    </location>
</feature>
<evidence type="ECO:0000259" key="3">
    <source>
        <dbReference type="Pfam" id="PF01478"/>
    </source>
</evidence>
<dbReference type="GO" id="GO:0006465">
    <property type="term" value="P:signal peptide processing"/>
    <property type="evidence" value="ECO:0007669"/>
    <property type="project" value="TreeGrafter"/>
</dbReference>
<accession>I0GSK6</accession>
<dbReference type="KEGG" id="sri:SELR_20350"/>
<dbReference type="InterPro" id="IPR050882">
    <property type="entry name" value="Prepilin_peptidase/N-MTase"/>
</dbReference>
<organism evidence="4 5">
    <name type="scientific">Selenomonas ruminantium subsp. lactilytica (strain NBRC 103574 / TAM6421)</name>
    <dbReference type="NCBI Taxonomy" id="927704"/>
    <lineage>
        <taxon>Bacteria</taxon>
        <taxon>Bacillati</taxon>
        <taxon>Bacillota</taxon>
        <taxon>Negativicutes</taxon>
        <taxon>Selenomonadales</taxon>
        <taxon>Selenomonadaceae</taxon>
        <taxon>Selenomonas</taxon>
    </lineage>
</organism>
<keyword evidence="2" id="KW-0812">Transmembrane</keyword>
<gene>
    <name evidence="4" type="ordered locus">SELR_20350</name>
</gene>
<protein>
    <submittedName>
        <fullName evidence="4">Putative peptidase</fullName>
    </submittedName>
</protein>
<dbReference type="HOGENOM" id="CLU_057101_8_1_9"/>
<dbReference type="Pfam" id="PF01478">
    <property type="entry name" value="Peptidase_A24"/>
    <property type="match status" value="1"/>
</dbReference>
<name>I0GSK6_SELRL</name>
<keyword evidence="2" id="KW-0472">Membrane</keyword>
<dbReference type="AlphaFoldDB" id="I0GSK6"/>
<dbReference type="PANTHER" id="PTHR30487:SF0">
    <property type="entry name" value="PREPILIN LEADER PEPTIDASE_N-METHYLTRANSFERASE-RELATED"/>
    <property type="match status" value="1"/>
</dbReference>
<feature type="transmembrane region" description="Helical" evidence="2">
    <location>
        <begin position="93"/>
        <end position="111"/>
    </location>
</feature>
<evidence type="ECO:0000256" key="1">
    <source>
        <dbReference type="ARBA" id="ARBA00005801"/>
    </source>
</evidence>
<feature type="transmembrane region" description="Helical" evidence="2">
    <location>
        <begin position="123"/>
        <end position="151"/>
    </location>
</feature>
<evidence type="ECO:0000313" key="5">
    <source>
        <dbReference type="Proteomes" id="UP000007887"/>
    </source>
</evidence>
<dbReference type="InterPro" id="IPR000045">
    <property type="entry name" value="Prepilin_IV_endopep_pep"/>
</dbReference>
<feature type="transmembrane region" description="Helical" evidence="2">
    <location>
        <begin position="66"/>
        <end position="86"/>
    </location>
</feature>
<feature type="transmembrane region" description="Helical" evidence="2">
    <location>
        <begin position="43"/>
        <end position="60"/>
    </location>
</feature>
<dbReference type="EMBL" id="AP012292">
    <property type="protein sequence ID" value="BAL83743.1"/>
    <property type="molecule type" value="Genomic_DNA"/>
</dbReference>
<dbReference type="PANTHER" id="PTHR30487">
    <property type="entry name" value="TYPE 4 PREPILIN-LIKE PROTEINS LEADER PEPTIDE-PROCESSING ENZYME"/>
    <property type="match status" value="1"/>
</dbReference>
<sequence>MNQGTEQLLPETFSWQLCRQILCQWLLIMLIISAMFWKFEIEGMFLGLLFSALLVLIALLDCRYLLIFDRLVLALLLLGLLPLLLGRMSCEEACLGAALGGGFLGGLRLLYPRGMGWGDVKLAAALGGWLGLAGMLVCLYIAFIAGSLYGLGIWLKMRSVKNLVVPFGPFLVMGAIAAFAFGTHCQDLVEAWLCCP</sequence>
<dbReference type="PATRIC" id="fig|927704.6.peg.2108"/>
<dbReference type="GO" id="GO:0005886">
    <property type="term" value="C:plasma membrane"/>
    <property type="evidence" value="ECO:0007669"/>
    <property type="project" value="TreeGrafter"/>
</dbReference>
<dbReference type="GO" id="GO:0004190">
    <property type="term" value="F:aspartic-type endopeptidase activity"/>
    <property type="evidence" value="ECO:0007669"/>
    <property type="project" value="InterPro"/>
</dbReference>
<proteinExistence type="inferred from homology"/>
<comment type="similarity">
    <text evidence="1">Belongs to the peptidase A24 family.</text>
</comment>
<dbReference type="eggNOG" id="COG1989">
    <property type="taxonomic scope" value="Bacteria"/>
</dbReference>
<feature type="domain" description="Prepilin type IV endopeptidase peptidase" evidence="3">
    <location>
        <begin position="48"/>
        <end position="151"/>
    </location>
</feature>
<dbReference type="Proteomes" id="UP000007887">
    <property type="component" value="Chromosome"/>
</dbReference>
<evidence type="ECO:0000313" key="4">
    <source>
        <dbReference type="EMBL" id="BAL83743.1"/>
    </source>
</evidence>